<comment type="caution">
    <text evidence="2">The sequence shown here is derived from an EMBL/GenBank/DDBJ whole genome shotgun (WGS) entry which is preliminary data.</text>
</comment>
<organism evidence="2 3">
    <name type="scientific">Candidatus Dactylopiibacterium carminicum</name>
    <dbReference type="NCBI Taxonomy" id="857335"/>
    <lineage>
        <taxon>Bacteria</taxon>
        <taxon>Pseudomonadati</taxon>
        <taxon>Pseudomonadota</taxon>
        <taxon>Betaproteobacteria</taxon>
        <taxon>Rhodocyclales</taxon>
        <taxon>Rhodocyclaceae</taxon>
        <taxon>Candidatus Dactylopiibacterium</taxon>
    </lineage>
</organism>
<reference evidence="1 4" key="1">
    <citation type="submission" date="2016-08" db="EMBL/GenBank/DDBJ databases">
        <title>Candidatus Dactylopiibacterium carminicum genome sequence.</title>
        <authorList>
            <person name="Ramirez-Puebla S.T."/>
            <person name="Ormeno-Orrillo E."/>
            <person name="Vera-Ponce De Leon A."/>
            <person name="Luis L."/>
            <person name="Sanchez-Flores A."/>
            <person name="Monica R."/>
            <person name="Martinez-Romero E."/>
        </authorList>
    </citation>
    <scope>NUCLEOTIDE SEQUENCE [LARGE SCALE GENOMIC DNA]</scope>
    <source>
        <strain evidence="1">END1</strain>
    </source>
</reference>
<dbReference type="PANTHER" id="PTHR45458">
    <property type="entry name" value="SHORT-CHAIN DEHYDROGENASE/REDUCTASE SDR"/>
    <property type="match status" value="1"/>
</dbReference>
<dbReference type="EMBL" id="MDUX01000019">
    <property type="protein sequence ID" value="KAF7599494.1"/>
    <property type="molecule type" value="Genomic_DNA"/>
</dbReference>
<dbReference type="InterPro" id="IPR002347">
    <property type="entry name" value="SDR_fam"/>
</dbReference>
<dbReference type="Proteomes" id="UP000623509">
    <property type="component" value="Unassembled WGS sequence"/>
</dbReference>
<proteinExistence type="predicted"/>
<dbReference type="GO" id="GO:0016616">
    <property type="term" value="F:oxidoreductase activity, acting on the CH-OH group of donors, NAD or NADP as acceptor"/>
    <property type="evidence" value="ECO:0007669"/>
    <property type="project" value="TreeGrafter"/>
</dbReference>
<dbReference type="InterPro" id="IPR052184">
    <property type="entry name" value="SDR_enzymes"/>
</dbReference>
<dbReference type="Proteomes" id="UP000216107">
    <property type="component" value="Unassembled WGS sequence"/>
</dbReference>
<dbReference type="Pfam" id="PF00106">
    <property type="entry name" value="adh_short"/>
    <property type="match status" value="1"/>
</dbReference>
<protein>
    <submittedName>
        <fullName evidence="2">Short chain dehydrogenase</fullName>
    </submittedName>
</protein>
<dbReference type="SUPFAM" id="SSF51735">
    <property type="entry name" value="NAD(P)-binding Rossmann-fold domains"/>
    <property type="match status" value="1"/>
</dbReference>
<evidence type="ECO:0000313" key="1">
    <source>
        <dbReference type="EMBL" id="KAF7599494.1"/>
    </source>
</evidence>
<sequence length="169" mass="17750">MPTPSRARASLDKRTIDLLIINAGVAGPGGKHFQVPTRAEFDLVMHTNVLGPMQLIDAFALSVVDNGGVIAVLSSRMGSIQETTSADSLTYRTSKAAVNMVVKMAAMEHGLRGVTVVALHPGWVRTDMGGESALVGVSESVDGLRQVIGGLGADSNGGFFDHLGRSLHW</sequence>
<name>A0A272EW23_9RHOO</name>
<evidence type="ECO:0000313" key="4">
    <source>
        <dbReference type="Proteomes" id="UP000623509"/>
    </source>
</evidence>
<evidence type="ECO:0000313" key="3">
    <source>
        <dbReference type="Proteomes" id="UP000216107"/>
    </source>
</evidence>
<dbReference type="PRINTS" id="PR00081">
    <property type="entry name" value="GDHRDH"/>
</dbReference>
<dbReference type="InterPro" id="IPR036291">
    <property type="entry name" value="NAD(P)-bd_dom_sf"/>
</dbReference>
<dbReference type="OrthoDB" id="5786478at2"/>
<gene>
    <name evidence="1" type="ORF">BGI27_07405</name>
    <name evidence="2" type="ORF">CGU29_04705</name>
</gene>
<dbReference type="Gene3D" id="3.40.50.720">
    <property type="entry name" value="NAD(P)-binding Rossmann-like Domain"/>
    <property type="match status" value="1"/>
</dbReference>
<evidence type="ECO:0000313" key="2">
    <source>
        <dbReference type="EMBL" id="PAS94312.1"/>
    </source>
</evidence>
<dbReference type="AlphaFoldDB" id="A0A272EW23"/>
<keyword evidence="4" id="KW-1185">Reference proteome</keyword>
<accession>A0A272EW23</accession>
<reference evidence="2 3" key="2">
    <citation type="submission" date="2017-07" db="EMBL/GenBank/DDBJ databases">
        <title>Candidatus Dactylopiibacterium carminicum, a nitrogen-fixing symbiont of the cochineal insect Dactylopius coccus and Dactylopius opuntiae (Hemiptera: Coccoidea: Dactylopiidae).</title>
        <authorList>
            <person name="Vera A."/>
        </authorList>
    </citation>
    <scope>NUCLEOTIDE SEQUENCE [LARGE SCALE GENOMIC DNA]</scope>
    <source>
        <strain evidence="2 3">NFDCM</strain>
    </source>
</reference>
<dbReference type="EMBL" id="NMRN01000008">
    <property type="protein sequence ID" value="PAS94312.1"/>
    <property type="molecule type" value="Genomic_DNA"/>
</dbReference>
<dbReference type="PANTHER" id="PTHR45458:SF1">
    <property type="entry name" value="SHORT CHAIN DEHYDROGENASE"/>
    <property type="match status" value="1"/>
</dbReference>